<dbReference type="Gene3D" id="3.30.420.40">
    <property type="match status" value="1"/>
</dbReference>
<dbReference type="EMBL" id="JBHUOM010000012">
    <property type="protein sequence ID" value="MFD2935144.1"/>
    <property type="molecule type" value="Genomic_DNA"/>
</dbReference>
<sequence>MATYLLGYDIASSSVKAALVYVQTARPVASATSPDQEMTIISPQPGWREQHPEDWWKEVIRAAQRLKENHSILSPVFREAFVNTMGATLDLYNTDGAQCAARGAGIGAIMFSMFEEAFTSLERVGLIEPSPTIQAAHQDAFAQGRSHLKTTELINA</sequence>
<dbReference type="SUPFAM" id="SSF53067">
    <property type="entry name" value="Actin-like ATPase domain"/>
    <property type="match status" value="1"/>
</dbReference>
<keyword evidence="6" id="KW-1185">Reference proteome</keyword>
<dbReference type="RefSeq" id="WP_381502502.1">
    <property type="nucleotide sequence ID" value="NZ_JBHUOM010000012.1"/>
</dbReference>
<keyword evidence="3 5" id="KW-0418">Kinase</keyword>
<dbReference type="PANTHER" id="PTHR43095:SF5">
    <property type="entry name" value="XYLULOSE KINASE"/>
    <property type="match status" value="1"/>
</dbReference>
<name>A0ABW6AKI4_9BACT</name>
<evidence type="ECO:0000313" key="5">
    <source>
        <dbReference type="EMBL" id="MFD2935144.1"/>
    </source>
</evidence>
<comment type="similarity">
    <text evidence="1">Belongs to the FGGY kinase family.</text>
</comment>
<comment type="caution">
    <text evidence="5">The sequence shown here is derived from an EMBL/GenBank/DDBJ whole genome shotgun (WGS) entry which is preliminary data.</text>
</comment>
<evidence type="ECO:0000256" key="2">
    <source>
        <dbReference type="ARBA" id="ARBA00022679"/>
    </source>
</evidence>
<dbReference type="InterPro" id="IPR050406">
    <property type="entry name" value="FGGY_Carb_Kinase"/>
</dbReference>
<accession>A0ABW6AKI4</accession>
<keyword evidence="2" id="KW-0808">Transferase</keyword>
<evidence type="ECO:0000256" key="3">
    <source>
        <dbReference type="ARBA" id="ARBA00022777"/>
    </source>
</evidence>
<dbReference type="Proteomes" id="UP001597512">
    <property type="component" value="Unassembled WGS sequence"/>
</dbReference>
<feature type="domain" description="Carbohydrate kinase FGGY N-terminal" evidence="4">
    <location>
        <begin position="4"/>
        <end position="73"/>
    </location>
</feature>
<dbReference type="GO" id="GO:0016301">
    <property type="term" value="F:kinase activity"/>
    <property type="evidence" value="ECO:0007669"/>
    <property type="project" value="UniProtKB-KW"/>
</dbReference>
<dbReference type="InterPro" id="IPR043129">
    <property type="entry name" value="ATPase_NBD"/>
</dbReference>
<organism evidence="5 6">
    <name type="scientific">Spirosoma flavum</name>
    <dbReference type="NCBI Taxonomy" id="2048557"/>
    <lineage>
        <taxon>Bacteria</taxon>
        <taxon>Pseudomonadati</taxon>
        <taxon>Bacteroidota</taxon>
        <taxon>Cytophagia</taxon>
        <taxon>Cytophagales</taxon>
        <taxon>Cytophagaceae</taxon>
        <taxon>Spirosoma</taxon>
    </lineage>
</organism>
<dbReference type="InterPro" id="IPR018484">
    <property type="entry name" value="FGGY_N"/>
</dbReference>
<reference evidence="6" key="1">
    <citation type="journal article" date="2019" name="Int. J. Syst. Evol. Microbiol.">
        <title>The Global Catalogue of Microorganisms (GCM) 10K type strain sequencing project: providing services to taxonomists for standard genome sequencing and annotation.</title>
        <authorList>
            <consortium name="The Broad Institute Genomics Platform"/>
            <consortium name="The Broad Institute Genome Sequencing Center for Infectious Disease"/>
            <person name="Wu L."/>
            <person name="Ma J."/>
        </authorList>
    </citation>
    <scope>NUCLEOTIDE SEQUENCE [LARGE SCALE GENOMIC DNA]</scope>
    <source>
        <strain evidence="6">KCTC 52490</strain>
    </source>
</reference>
<protein>
    <submittedName>
        <fullName evidence="5">FGGY family carbohydrate kinase</fullName>
    </submittedName>
</protein>
<dbReference type="Pfam" id="PF00370">
    <property type="entry name" value="FGGY_N"/>
    <property type="match status" value="1"/>
</dbReference>
<gene>
    <name evidence="5" type="ORF">ACFS25_15235</name>
</gene>
<evidence type="ECO:0000259" key="4">
    <source>
        <dbReference type="Pfam" id="PF00370"/>
    </source>
</evidence>
<proteinExistence type="inferred from homology"/>
<evidence type="ECO:0000256" key="1">
    <source>
        <dbReference type="ARBA" id="ARBA00009156"/>
    </source>
</evidence>
<evidence type="ECO:0000313" key="6">
    <source>
        <dbReference type="Proteomes" id="UP001597512"/>
    </source>
</evidence>
<dbReference type="PANTHER" id="PTHR43095">
    <property type="entry name" value="SUGAR KINASE"/>
    <property type="match status" value="1"/>
</dbReference>